<dbReference type="Gene3D" id="3.40.190.10">
    <property type="entry name" value="Periplasmic binding protein-like II"/>
    <property type="match status" value="2"/>
</dbReference>
<evidence type="ECO:0000256" key="1">
    <source>
        <dbReference type="ARBA" id="ARBA00000915"/>
    </source>
</evidence>
<evidence type="ECO:0000256" key="6">
    <source>
        <dbReference type="ARBA" id="ARBA00020998"/>
    </source>
</evidence>
<comment type="cofactor">
    <cofactor evidence="15">
        <name>Mg(2+)</name>
        <dbReference type="ChEBI" id="CHEBI:18420"/>
    </cofactor>
</comment>
<dbReference type="NCBIfam" id="TIGR03455">
    <property type="entry name" value="HisG_C-term"/>
    <property type="match status" value="1"/>
</dbReference>
<dbReference type="Proteomes" id="UP000316426">
    <property type="component" value="Chromosome"/>
</dbReference>
<evidence type="ECO:0000256" key="8">
    <source>
        <dbReference type="ARBA" id="ARBA00022605"/>
    </source>
</evidence>
<dbReference type="GO" id="GO:0000287">
    <property type="term" value="F:magnesium ion binding"/>
    <property type="evidence" value="ECO:0007669"/>
    <property type="project" value="UniProtKB-UniRule"/>
</dbReference>
<protein>
    <recommendedName>
        <fullName evidence="6 15">ATP phosphoribosyltransferase</fullName>
        <shortName evidence="15">ATP-PRT</shortName>
        <shortName evidence="15">ATP-PRTase</shortName>
        <ecNumber evidence="5 15">2.4.2.17</ecNumber>
    </recommendedName>
</protein>
<evidence type="ECO:0000256" key="4">
    <source>
        <dbReference type="ARBA" id="ARBA00007955"/>
    </source>
</evidence>
<dbReference type="InterPro" id="IPR011322">
    <property type="entry name" value="N-reg_PII-like_a/b"/>
</dbReference>
<evidence type="ECO:0000259" key="17">
    <source>
        <dbReference type="Pfam" id="PF08029"/>
    </source>
</evidence>
<dbReference type="InterPro" id="IPR013820">
    <property type="entry name" value="ATP_PRibTrfase_cat"/>
</dbReference>
<keyword evidence="8 15" id="KW-0028">Amino-acid biosynthesis</keyword>
<dbReference type="SUPFAM" id="SSF53850">
    <property type="entry name" value="Periplasmic binding protein-like II"/>
    <property type="match status" value="1"/>
</dbReference>
<feature type="domain" description="Histidine biosynthesis HisG C-terminal" evidence="17">
    <location>
        <begin position="223"/>
        <end position="295"/>
    </location>
</feature>
<evidence type="ECO:0000313" key="18">
    <source>
        <dbReference type="EMBL" id="QDV73269.1"/>
    </source>
</evidence>
<dbReference type="PANTHER" id="PTHR21403">
    <property type="entry name" value="ATP PHOSPHORIBOSYLTRANSFERASE ATP-PRTASE"/>
    <property type="match status" value="1"/>
</dbReference>
<comment type="pathway">
    <text evidence="3 15">Amino-acid biosynthesis; L-histidine biosynthesis; L-histidine from 5-phospho-alpha-D-ribose 1-diphosphate: step 1/9.</text>
</comment>
<evidence type="ECO:0000313" key="19">
    <source>
        <dbReference type="Proteomes" id="UP000316426"/>
    </source>
</evidence>
<evidence type="ECO:0000256" key="9">
    <source>
        <dbReference type="ARBA" id="ARBA00022676"/>
    </source>
</evidence>
<dbReference type="PANTHER" id="PTHR21403:SF8">
    <property type="entry name" value="ATP PHOSPHORIBOSYLTRANSFERASE"/>
    <property type="match status" value="1"/>
</dbReference>
<keyword evidence="10 15" id="KW-0808">Transferase</keyword>
<comment type="similarity">
    <text evidence="4 15">Belongs to the ATP phosphoribosyltransferase family. Long subfamily.</text>
</comment>
<evidence type="ECO:0000256" key="12">
    <source>
        <dbReference type="ARBA" id="ARBA00022840"/>
    </source>
</evidence>
<dbReference type="EMBL" id="CP036349">
    <property type="protein sequence ID" value="QDV73269.1"/>
    <property type="molecule type" value="Genomic_DNA"/>
</dbReference>
<accession>A0A518K659</accession>
<keyword evidence="9 15" id="KW-0328">Glycosyltransferase</keyword>
<dbReference type="GO" id="GO:0000105">
    <property type="term" value="P:L-histidine biosynthetic process"/>
    <property type="evidence" value="ECO:0007669"/>
    <property type="project" value="UniProtKB-UniRule"/>
</dbReference>
<name>A0A518K659_9BACT</name>
<dbReference type="EC" id="2.4.2.17" evidence="5 15"/>
<dbReference type="HAMAP" id="MF_00079">
    <property type="entry name" value="HisG_Long"/>
    <property type="match status" value="1"/>
</dbReference>
<organism evidence="18 19">
    <name type="scientific">Botrimarina mediterranea</name>
    <dbReference type="NCBI Taxonomy" id="2528022"/>
    <lineage>
        <taxon>Bacteria</taxon>
        <taxon>Pseudomonadati</taxon>
        <taxon>Planctomycetota</taxon>
        <taxon>Planctomycetia</taxon>
        <taxon>Pirellulales</taxon>
        <taxon>Lacipirellulaceae</taxon>
        <taxon>Botrimarina</taxon>
    </lineage>
</organism>
<keyword evidence="15" id="KW-0479">Metal-binding</keyword>
<evidence type="ECO:0000256" key="5">
    <source>
        <dbReference type="ARBA" id="ARBA00011946"/>
    </source>
</evidence>
<dbReference type="PROSITE" id="PS01316">
    <property type="entry name" value="ATP_P_PHORIBOSYLTR"/>
    <property type="match status" value="1"/>
</dbReference>
<comment type="catalytic activity">
    <reaction evidence="1 15">
        <text>1-(5-phospho-beta-D-ribosyl)-ATP + diphosphate = 5-phospho-alpha-D-ribose 1-diphosphate + ATP</text>
        <dbReference type="Rhea" id="RHEA:18473"/>
        <dbReference type="ChEBI" id="CHEBI:30616"/>
        <dbReference type="ChEBI" id="CHEBI:33019"/>
        <dbReference type="ChEBI" id="CHEBI:58017"/>
        <dbReference type="ChEBI" id="CHEBI:73183"/>
        <dbReference type="EC" id="2.4.2.17"/>
    </reaction>
</comment>
<evidence type="ECO:0000256" key="11">
    <source>
        <dbReference type="ARBA" id="ARBA00022741"/>
    </source>
</evidence>
<dbReference type="InterPro" id="IPR020621">
    <property type="entry name" value="ATP-PRT_HisG_long"/>
</dbReference>
<proteinExistence type="inferred from homology"/>
<dbReference type="GO" id="GO:0005737">
    <property type="term" value="C:cytoplasm"/>
    <property type="evidence" value="ECO:0007669"/>
    <property type="project" value="UniProtKB-SubCell"/>
</dbReference>
<dbReference type="KEGG" id="bmei:Spa11_14650"/>
<dbReference type="Pfam" id="PF08029">
    <property type="entry name" value="HisG_C"/>
    <property type="match status" value="1"/>
</dbReference>
<reference evidence="18 19" key="1">
    <citation type="submission" date="2019-02" db="EMBL/GenBank/DDBJ databases">
        <title>Deep-cultivation of Planctomycetes and their phenomic and genomic characterization uncovers novel biology.</title>
        <authorList>
            <person name="Wiegand S."/>
            <person name="Jogler M."/>
            <person name="Boedeker C."/>
            <person name="Pinto D."/>
            <person name="Vollmers J."/>
            <person name="Rivas-Marin E."/>
            <person name="Kohn T."/>
            <person name="Peeters S.H."/>
            <person name="Heuer A."/>
            <person name="Rast P."/>
            <person name="Oberbeckmann S."/>
            <person name="Bunk B."/>
            <person name="Jeske O."/>
            <person name="Meyerdierks A."/>
            <person name="Storesund J.E."/>
            <person name="Kallscheuer N."/>
            <person name="Luecker S."/>
            <person name="Lage O.M."/>
            <person name="Pohl T."/>
            <person name="Merkel B.J."/>
            <person name="Hornburger P."/>
            <person name="Mueller R.-W."/>
            <person name="Bruemmer F."/>
            <person name="Labrenz M."/>
            <person name="Spormann A.M."/>
            <person name="Op den Camp H."/>
            <person name="Overmann J."/>
            <person name="Amann R."/>
            <person name="Jetten M.S.M."/>
            <person name="Mascher T."/>
            <person name="Medema M.H."/>
            <person name="Devos D.P."/>
            <person name="Kaster A.-K."/>
            <person name="Ovreas L."/>
            <person name="Rohde M."/>
            <person name="Galperin M.Y."/>
            <person name="Jogler C."/>
        </authorList>
    </citation>
    <scope>NUCLEOTIDE SEQUENCE [LARGE SCALE GENOMIC DNA]</scope>
    <source>
        <strain evidence="18 19">Spa11</strain>
    </source>
</reference>
<dbReference type="Pfam" id="PF01634">
    <property type="entry name" value="HisG"/>
    <property type="match status" value="1"/>
</dbReference>
<dbReference type="FunFam" id="3.40.190.10:FF:000008">
    <property type="entry name" value="ATP phosphoribosyltransferase"/>
    <property type="match status" value="1"/>
</dbReference>
<dbReference type="Gene3D" id="3.30.70.120">
    <property type="match status" value="1"/>
</dbReference>
<keyword evidence="15" id="KW-0460">Magnesium</keyword>
<feature type="domain" description="ATP phosphoribosyltransferase catalytic" evidence="16">
    <location>
        <begin position="58"/>
        <end position="219"/>
    </location>
</feature>
<evidence type="ECO:0000256" key="3">
    <source>
        <dbReference type="ARBA" id="ARBA00004667"/>
    </source>
</evidence>
<dbReference type="SUPFAM" id="SSF54913">
    <property type="entry name" value="GlnB-like"/>
    <property type="match status" value="1"/>
</dbReference>
<dbReference type="RefSeq" id="WP_145109945.1">
    <property type="nucleotide sequence ID" value="NZ_CP036349.1"/>
</dbReference>
<dbReference type="GO" id="GO:0005524">
    <property type="term" value="F:ATP binding"/>
    <property type="evidence" value="ECO:0007669"/>
    <property type="project" value="UniProtKB-KW"/>
</dbReference>
<evidence type="ECO:0000256" key="15">
    <source>
        <dbReference type="HAMAP-Rule" id="MF_00079"/>
    </source>
</evidence>
<dbReference type="UniPathway" id="UPA00031">
    <property type="reaction ID" value="UER00006"/>
</dbReference>
<dbReference type="InterPro" id="IPR013115">
    <property type="entry name" value="HisG_C"/>
</dbReference>
<dbReference type="InterPro" id="IPR015867">
    <property type="entry name" value="N-reg_PII/ATP_PRibTrfase_C"/>
</dbReference>
<comment type="function">
    <text evidence="14 15">Catalyzes the condensation of ATP and 5-phosphoribose 1-diphosphate to form N'-(5'-phosphoribosyl)-ATP (PR-ATP). Has a crucial role in the pathway because the rate of histidine biosynthesis seems to be controlled primarily by regulation of HisG enzymatic activity.</text>
</comment>
<keyword evidence="12 15" id="KW-0067">ATP-binding</keyword>
<comment type="activity regulation">
    <text evidence="15">Feedback inhibited by histidine.</text>
</comment>
<gene>
    <name evidence="15 18" type="primary">hisG</name>
    <name evidence="18" type="ORF">Spa11_14650</name>
</gene>
<evidence type="ECO:0000256" key="14">
    <source>
        <dbReference type="ARBA" id="ARBA00024861"/>
    </source>
</evidence>
<keyword evidence="7 15" id="KW-0963">Cytoplasm</keyword>
<dbReference type="AlphaFoldDB" id="A0A518K659"/>
<keyword evidence="13 15" id="KW-0368">Histidine biosynthesis</keyword>
<evidence type="ECO:0000256" key="7">
    <source>
        <dbReference type="ARBA" id="ARBA00022490"/>
    </source>
</evidence>
<sequence length="298" mass="31737">MSNEPLRIGVPSKGRLSELAAELLADAGLKYRRQDRDLFARVKAGGGLDGPIDVTFLRTDDIPVLCAEGAIDIGVTGSDLVEEAGVNKAVADRPAVVTRMPLSMGGCRLAVCVPDASPVVTPKDLAGDRIATSFPHVTRAYLNSHGVSCHIVELTGSVEVMIALGVADAIVDLVETGSTLAANKLRILDTIGSYETVLIQNPATKHGALCDQIARRIEGVIIARGYSLLEYNVPEESLAEAEKITPGFSSPTVNRLEEQGWCAVRAMVKRGEVIGVMERLEKLGARAILETAIKNCRL</sequence>
<comment type="subcellular location">
    <subcellularLocation>
        <location evidence="2 15">Cytoplasm</location>
    </subcellularLocation>
</comment>
<dbReference type="GO" id="GO:0003879">
    <property type="term" value="F:ATP phosphoribosyltransferase activity"/>
    <property type="evidence" value="ECO:0007669"/>
    <property type="project" value="UniProtKB-UniRule"/>
</dbReference>
<dbReference type="InterPro" id="IPR001348">
    <property type="entry name" value="ATP_PRibTrfase_HisG"/>
</dbReference>
<evidence type="ECO:0000256" key="2">
    <source>
        <dbReference type="ARBA" id="ARBA00004496"/>
    </source>
</evidence>
<keyword evidence="19" id="KW-1185">Reference proteome</keyword>
<evidence type="ECO:0000256" key="10">
    <source>
        <dbReference type="ARBA" id="ARBA00022679"/>
    </source>
</evidence>
<dbReference type="InterPro" id="IPR018198">
    <property type="entry name" value="ATP_PRibTrfase_CS"/>
</dbReference>
<evidence type="ECO:0000256" key="13">
    <source>
        <dbReference type="ARBA" id="ARBA00023102"/>
    </source>
</evidence>
<keyword evidence="11 15" id="KW-0547">Nucleotide-binding</keyword>
<dbReference type="NCBIfam" id="TIGR00070">
    <property type="entry name" value="hisG"/>
    <property type="match status" value="1"/>
</dbReference>
<evidence type="ECO:0000259" key="16">
    <source>
        <dbReference type="Pfam" id="PF01634"/>
    </source>
</evidence>